<proteinExistence type="predicted"/>
<protein>
    <submittedName>
        <fullName evidence="1">Phage baseplate assembly protein V</fullName>
    </submittedName>
</protein>
<gene>
    <name evidence="1" type="ORF">QZM52_28325</name>
</gene>
<dbReference type="InterPro" id="IPR013046">
    <property type="entry name" value="GpV/Gp45"/>
</dbReference>
<name>A0ABT8PJ50_9BURK</name>
<dbReference type="InterPro" id="IPR037026">
    <property type="entry name" value="Vgr_OB-fold_dom_sf"/>
</dbReference>
<organism evidence="1 2">
    <name type="scientific">Burkholderia metallica</name>
    <dbReference type="NCBI Taxonomy" id="488729"/>
    <lineage>
        <taxon>Bacteria</taxon>
        <taxon>Pseudomonadati</taxon>
        <taxon>Pseudomonadota</taxon>
        <taxon>Betaproteobacteria</taxon>
        <taxon>Burkholderiales</taxon>
        <taxon>Burkholderiaceae</taxon>
        <taxon>Burkholderia</taxon>
        <taxon>Burkholderia cepacia complex</taxon>
    </lineage>
</organism>
<dbReference type="NCBIfam" id="TIGR01644">
    <property type="entry name" value="phage_P2_V"/>
    <property type="match status" value="1"/>
</dbReference>
<reference evidence="1" key="1">
    <citation type="submission" date="2023-07" db="EMBL/GenBank/DDBJ databases">
        <title>A collection of bacterial strains from the Burkholderia cepacia Research Laboratory and Repository.</title>
        <authorList>
            <person name="Lipuma J."/>
            <person name="Spilker T."/>
            <person name="Caverly L."/>
        </authorList>
    </citation>
    <scope>NUCLEOTIDE SEQUENCE</scope>
    <source>
        <strain evidence="1">AU42020</strain>
    </source>
</reference>
<evidence type="ECO:0000313" key="2">
    <source>
        <dbReference type="Proteomes" id="UP001171606"/>
    </source>
</evidence>
<dbReference type="Gene3D" id="2.40.50.230">
    <property type="entry name" value="Gp5 N-terminal domain"/>
    <property type="match status" value="1"/>
</dbReference>
<evidence type="ECO:0000313" key="1">
    <source>
        <dbReference type="EMBL" id="MDN7935184.1"/>
    </source>
</evidence>
<accession>A0ABT8PJ50</accession>
<keyword evidence="2" id="KW-1185">Reference proteome</keyword>
<dbReference type="RefSeq" id="WP_226288747.1">
    <property type="nucleotide sequence ID" value="NZ_JAUJSQ010000014.1"/>
</dbReference>
<dbReference type="Proteomes" id="UP001171606">
    <property type="component" value="Unassembled WGS sequence"/>
</dbReference>
<sequence length="224" mass="23190">MSFDLAELNRRVANMIRIGTVQAVEAGDTVPTAVVAIAGDDGVQLTTDPRPIAVLRAGPDGAAWLPEPGEQVELISPMGDLSQSYVGRSIPCDAFPCVVNTTGVWRARFSDGAVIEYDRQAHALNAVLPGGTATVTADYVKADTPMFEATHDAKIGGNLEVMGASILRNGVLVEGGESGAPARFDAGVEVNGPTQLNGNTNVDGNIDATGTIMDAGGNSNHHTH</sequence>
<dbReference type="EMBL" id="JAUJSQ010000014">
    <property type="protein sequence ID" value="MDN7935184.1"/>
    <property type="molecule type" value="Genomic_DNA"/>
</dbReference>
<comment type="caution">
    <text evidence="1">The sequence shown here is derived from an EMBL/GenBank/DDBJ whole genome shotgun (WGS) entry which is preliminary data.</text>
</comment>
<dbReference type="Gene3D" id="6.20.150.10">
    <property type="match status" value="1"/>
</dbReference>